<name>A0A6B2KRU5_9NEIS</name>
<evidence type="ECO:0000256" key="5">
    <source>
        <dbReference type="ARBA" id="ARBA00022801"/>
    </source>
</evidence>
<evidence type="ECO:0000256" key="1">
    <source>
        <dbReference type="ARBA" id="ARBA00022723"/>
    </source>
</evidence>
<dbReference type="Pfam" id="PF13481">
    <property type="entry name" value="AAA_25"/>
    <property type="match status" value="1"/>
</dbReference>
<dbReference type="InterPro" id="IPR003593">
    <property type="entry name" value="AAA+_ATPase"/>
</dbReference>
<feature type="short sequence motif" description="RadA KNRFG motif" evidence="12">
    <location>
        <begin position="250"/>
        <end position="254"/>
    </location>
</feature>
<evidence type="ECO:0000256" key="10">
    <source>
        <dbReference type="ARBA" id="ARBA00023204"/>
    </source>
</evidence>
<evidence type="ECO:0000256" key="3">
    <source>
        <dbReference type="ARBA" id="ARBA00022763"/>
    </source>
</evidence>
<accession>A0A6B2KRU5</accession>
<evidence type="ECO:0000259" key="15">
    <source>
        <dbReference type="PROSITE" id="PS50162"/>
    </source>
</evidence>
<dbReference type="GO" id="GO:0000725">
    <property type="term" value="P:recombinational repair"/>
    <property type="evidence" value="ECO:0007669"/>
    <property type="project" value="UniProtKB-UniRule"/>
</dbReference>
<evidence type="ECO:0000256" key="11">
    <source>
        <dbReference type="ARBA" id="ARBA00025580"/>
    </source>
</evidence>
<dbReference type="PANTHER" id="PTHR32472">
    <property type="entry name" value="DNA REPAIR PROTEIN RADA"/>
    <property type="match status" value="1"/>
</dbReference>
<dbReference type="EMBL" id="JAAGAA010000006">
    <property type="protein sequence ID" value="NDV12771.1"/>
    <property type="molecule type" value="Genomic_DNA"/>
</dbReference>
<dbReference type="GO" id="GO:0005524">
    <property type="term" value="F:ATP binding"/>
    <property type="evidence" value="ECO:0007669"/>
    <property type="project" value="UniProtKB-UniRule"/>
</dbReference>
<feature type="region of interest" description="Lon-protease-like" evidence="12">
    <location>
        <begin position="349"/>
        <end position="452"/>
    </location>
</feature>
<comment type="function">
    <text evidence="11">Can catalyze the hydrolysis of ATP in the presence of single-stranded DNA, the ATP-dependent uptake of single-stranded DNA by duplex DNA, and the ATP-dependent hybridization of homologous single-stranded DNAs. It interacts with LexA causing its activation and leading to its autocatalytic cleavage.</text>
</comment>
<dbReference type="FunFam" id="3.40.50.300:FF:000050">
    <property type="entry name" value="DNA repair protein RadA"/>
    <property type="match status" value="1"/>
</dbReference>
<dbReference type="GO" id="GO:0004176">
    <property type="term" value="F:ATP-dependent peptidase activity"/>
    <property type="evidence" value="ECO:0007669"/>
    <property type="project" value="InterPro"/>
</dbReference>
<keyword evidence="6 14" id="KW-0862">Zinc</keyword>
<keyword evidence="10 12" id="KW-0234">DNA repair</keyword>
<dbReference type="GO" id="GO:0140664">
    <property type="term" value="F:ATP-dependent DNA damage sensor activity"/>
    <property type="evidence" value="ECO:0007669"/>
    <property type="project" value="InterPro"/>
</dbReference>
<dbReference type="GO" id="GO:0004252">
    <property type="term" value="F:serine-type endopeptidase activity"/>
    <property type="evidence" value="ECO:0007669"/>
    <property type="project" value="InterPro"/>
</dbReference>
<organism evidence="16 17">
    <name type="scientific">Crenobacter caeni</name>
    <dbReference type="NCBI Taxonomy" id="2705474"/>
    <lineage>
        <taxon>Bacteria</taxon>
        <taxon>Pseudomonadati</taxon>
        <taxon>Pseudomonadota</taxon>
        <taxon>Betaproteobacteria</taxon>
        <taxon>Neisseriales</taxon>
        <taxon>Neisseriaceae</taxon>
        <taxon>Crenobacter</taxon>
    </lineage>
</organism>
<keyword evidence="1 12" id="KW-0479">Metal-binding</keyword>
<comment type="function">
    <text evidence="12">Plays a role in repairing double-strand DNA breaks, probably involving stabilizing or processing branched DNA or blocked replication forks.</text>
</comment>
<dbReference type="GO" id="GO:0003684">
    <property type="term" value="F:damaged DNA binding"/>
    <property type="evidence" value="ECO:0007669"/>
    <property type="project" value="InterPro"/>
</dbReference>
<dbReference type="PROSITE" id="PS50162">
    <property type="entry name" value="RECA_2"/>
    <property type="match status" value="1"/>
</dbReference>
<dbReference type="SUPFAM" id="SSF54211">
    <property type="entry name" value="Ribosomal protein S5 domain 2-like"/>
    <property type="match status" value="1"/>
</dbReference>
<dbReference type="GO" id="GO:0006508">
    <property type="term" value="P:proteolysis"/>
    <property type="evidence" value="ECO:0007669"/>
    <property type="project" value="InterPro"/>
</dbReference>
<dbReference type="NCBIfam" id="TIGR00416">
    <property type="entry name" value="sms"/>
    <property type="match status" value="1"/>
</dbReference>
<dbReference type="InterPro" id="IPR041166">
    <property type="entry name" value="Rubredoxin_2"/>
</dbReference>
<evidence type="ECO:0000256" key="6">
    <source>
        <dbReference type="ARBA" id="ARBA00022833"/>
    </source>
</evidence>
<evidence type="ECO:0000256" key="14">
    <source>
        <dbReference type="RuleBase" id="RU003555"/>
    </source>
</evidence>
<protein>
    <recommendedName>
        <fullName evidence="12 13">DNA repair protein RadA</fullName>
    </recommendedName>
</protein>
<feature type="binding site" evidence="12">
    <location>
        <begin position="94"/>
        <end position="101"/>
    </location>
    <ligand>
        <name>ATP</name>
        <dbReference type="ChEBI" id="CHEBI:30616"/>
    </ligand>
</feature>
<evidence type="ECO:0000256" key="8">
    <source>
        <dbReference type="ARBA" id="ARBA00023016"/>
    </source>
</evidence>
<dbReference type="GO" id="GO:0005829">
    <property type="term" value="C:cytosol"/>
    <property type="evidence" value="ECO:0007669"/>
    <property type="project" value="TreeGrafter"/>
</dbReference>
<evidence type="ECO:0000256" key="2">
    <source>
        <dbReference type="ARBA" id="ARBA00022741"/>
    </source>
</evidence>
<keyword evidence="3 12" id="KW-0227">DNA damage</keyword>
<dbReference type="SUPFAM" id="SSF52540">
    <property type="entry name" value="P-loop containing nucleoside triphosphate hydrolases"/>
    <property type="match status" value="1"/>
</dbReference>
<comment type="function">
    <text evidence="14">DNA-dependent ATPase involved in processing of recombination intermediates, plays a role in repairing DNA breaks. Stimulates the branch migration of RecA-mediated strand transfer reactions, allowing the 3' invading strand to extend heteroduplex DNA faster. Binds ssDNA in the presence of ADP but not other nucleotides, has ATPase activity that is stimulated by ssDNA and various branched DNA structures, but inhibited by SSB. Does not have RecA's homology-searching function.</text>
</comment>
<dbReference type="SMART" id="SM00382">
    <property type="entry name" value="AAA"/>
    <property type="match status" value="1"/>
</dbReference>
<dbReference type="InterPro" id="IPR020588">
    <property type="entry name" value="RecA_ATP-bd"/>
</dbReference>
<feature type="domain" description="RecA family profile 1" evidence="15">
    <location>
        <begin position="65"/>
        <end position="213"/>
    </location>
</feature>
<keyword evidence="7 12" id="KW-0067">ATP-binding</keyword>
<dbReference type="HAMAP" id="MF_01498">
    <property type="entry name" value="RadA_bact"/>
    <property type="match status" value="1"/>
</dbReference>
<keyword evidence="2 12" id="KW-0547">Nucleotide-binding</keyword>
<evidence type="ECO:0000313" key="17">
    <source>
        <dbReference type="Proteomes" id="UP000482578"/>
    </source>
</evidence>
<evidence type="ECO:0000313" key="16">
    <source>
        <dbReference type="EMBL" id="NDV12771.1"/>
    </source>
</evidence>
<keyword evidence="9 12" id="KW-0238">DNA-binding</keyword>
<evidence type="ECO:0000256" key="4">
    <source>
        <dbReference type="ARBA" id="ARBA00022771"/>
    </source>
</evidence>
<evidence type="ECO:0000256" key="9">
    <source>
        <dbReference type="ARBA" id="ARBA00023125"/>
    </source>
</evidence>
<dbReference type="RefSeq" id="WP_163315988.1">
    <property type="nucleotide sequence ID" value="NZ_JAAGAA010000006.1"/>
</dbReference>
<dbReference type="Pfam" id="PF18073">
    <property type="entry name" value="Zn_ribbon_LapB"/>
    <property type="match status" value="1"/>
</dbReference>
<dbReference type="InterPro" id="IPR020568">
    <property type="entry name" value="Ribosomal_Su5_D2-typ_SF"/>
</dbReference>
<dbReference type="Pfam" id="PF13541">
    <property type="entry name" value="ChlI"/>
    <property type="match status" value="1"/>
</dbReference>
<evidence type="ECO:0000256" key="13">
    <source>
        <dbReference type="NCBIfam" id="TIGR00416"/>
    </source>
</evidence>
<comment type="domain">
    <text evidence="12">The middle region has homology to RecA with ATPase motifs including the RadA KNRFG motif, while the C-terminus is homologous to Lon protease.</text>
</comment>
<dbReference type="GO" id="GO:0008270">
    <property type="term" value="F:zinc ion binding"/>
    <property type="evidence" value="ECO:0007669"/>
    <property type="project" value="UniProtKB-KW"/>
</dbReference>
<dbReference type="InterPro" id="IPR027417">
    <property type="entry name" value="P-loop_NTPase"/>
</dbReference>
<keyword evidence="8 12" id="KW-0346">Stress response</keyword>
<keyword evidence="17" id="KW-1185">Reference proteome</keyword>
<dbReference type="Gene3D" id="3.30.230.10">
    <property type="match status" value="1"/>
</dbReference>
<evidence type="ECO:0000256" key="7">
    <source>
        <dbReference type="ARBA" id="ARBA00022840"/>
    </source>
</evidence>
<dbReference type="InterPro" id="IPR004504">
    <property type="entry name" value="DNA_repair_RadA"/>
</dbReference>
<comment type="similarity">
    <text evidence="12 14">Belongs to the RecA family. RadA subfamily.</text>
</comment>
<dbReference type="AlphaFoldDB" id="A0A6B2KRU5"/>
<reference evidence="16 17" key="1">
    <citation type="submission" date="2020-02" db="EMBL/GenBank/DDBJ databases">
        <authorList>
            <person name="Yang Z."/>
        </authorList>
    </citation>
    <scope>NUCLEOTIDE SEQUENCE [LARGE SCALE GENOMIC DNA]</scope>
    <source>
        <strain evidence="16 17">HX-7-9</strain>
    </source>
</reference>
<dbReference type="Proteomes" id="UP000482578">
    <property type="component" value="Unassembled WGS sequence"/>
</dbReference>
<dbReference type="CDD" id="cd01121">
    <property type="entry name" value="RadA_SMS_N"/>
    <property type="match status" value="1"/>
</dbReference>
<gene>
    <name evidence="12 16" type="primary">radA</name>
    <name evidence="16" type="ORF">GZH52_08135</name>
</gene>
<keyword evidence="5" id="KW-0378">Hydrolase</keyword>
<evidence type="ECO:0000256" key="12">
    <source>
        <dbReference type="HAMAP-Rule" id="MF_01498"/>
    </source>
</evidence>
<dbReference type="Gene3D" id="3.40.50.300">
    <property type="entry name" value="P-loop containing nucleotide triphosphate hydrolases"/>
    <property type="match status" value="1"/>
</dbReference>
<sequence>MAKSKTIYSCTECGGTSPKWQGQCPHCNAWNTLVEAADTPQTQRFESWTSHASRVESLASVQAEEVPRTSSGMEELDRVLGGGLVAGGVILLGGDPGIGKSTLLLQALATLGAREKVLYVSGEESPQQIALRAVRLQLDANQVRLLAEIRLEAILAALKHEQPKVAVIDSIQTLYSDQVSSAPGSVSQVRECAAQLTRIAKQSGITIILVGHVTKEGAIAGPRVLEHIVDTVLYFEGDSHSSYRMIRAIKNRFGAANELGVFAMTERGIRGVSNPSAIFLSSYRDDVAGSCVTVSQEGTRPLLVEVQALVDDAHGYQPRRLAVGLDQNRLALLLAVMHRHAEVACFDQDVFLNAVGGVKIGEPAADLALVLAMVSSLRNKPLPEKLVVFGELGLAGEVRPVTRGQERLREAAKLGFTRALVPQANRPRQAIEGLEVIGVERLSEAVDFICER</sequence>
<dbReference type="InterPro" id="IPR014721">
    <property type="entry name" value="Ribsml_uS5_D2-typ_fold_subgr"/>
</dbReference>
<dbReference type="PRINTS" id="PR01874">
    <property type="entry name" value="DNAREPAIRADA"/>
</dbReference>
<proteinExistence type="inferred from homology"/>
<comment type="caution">
    <text evidence="16">The sequence shown here is derived from an EMBL/GenBank/DDBJ whole genome shotgun (WGS) entry which is preliminary data.</text>
</comment>
<dbReference type="PANTHER" id="PTHR32472:SF10">
    <property type="entry name" value="DNA REPAIR PROTEIN RADA-LIKE PROTEIN"/>
    <property type="match status" value="1"/>
</dbReference>
<keyword evidence="4 14" id="KW-0863">Zinc-finger</keyword>